<reference evidence="8 9" key="1">
    <citation type="submission" date="2020-08" db="EMBL/GenBank/DDBJ databases">
        <title>Genomic Encyclopedia of Type Strains, Phase III (KMG-III): the genomes of soil and plant-associated and newly described type strains.</title>
        <authorList>
            <person name="Whitman W."/>
        </authorList>
    </citation>
    <scope>NUCLEOTIDE SEQUENCE [LARGE SCALE GENOMIC DNA]</scope>
    <source>
        <strain evidence="8 9">CECT 4462</strain>
    </source>
</reference>
<dbReference type="Pfam" id="PF01612">
    <property type="entry name" value="DNA_pol_A_exo1"/>
    <property type="match status" value="1"/>
</dbReference>
<dbReference type="InterPro" id="IPR010997">
    <property type="entry name" value="HRDC-like_sf"/>
</dbReference>
<evidence type="ECO:0000256" key="3">
    <source>
        <dbReference type="ARBA" id="ARBA00022722"/>
    </source>
</evidence>
<dbReference type="InterPro" id="IPR051086">
    <property type="entry name" value="RNase_D-like"/>
</dbReference>
<dbReference type="GO" id="GO:0000166">
    <property type="term" value="F:nucleotide binding"/>
    <property type="evidence" value="ECO:0007669"/>
    <property type="project" value="InterPro"/>
</dbReference>
<comment type="caution">
    <text evidence="8">The sequence shown here is derived from an EMBL/GenBank/DDBJ whole genome shotgun (WGS) entry which is preliminary data.</text>
</comment>
<evidence type="ECO:0000256" key="1">
    <source>
        <dbReference type="ARBA" id="ARBA00022490"/>
    </source>
</evidence>
<dbReference type="GO" id="GO:0003676">
    <property type="term" value="F:nucleic acid binding"/>
    <property type="evidence" value="ECO:0007669"/>
    <property type="project" value="InterPro"/>
</dbReference>
<dbReference type="GO" id="GO:0033890">
    <property type="term" value="F:ribonuclease D activity"/>
    <property type="evidence" value="ECO:0007669"/>
    <property type="project" value="UniProtKB-UniRule"/>
</dbReference>
<evidence type="ECO:0000256" key="6">
    <source>
        <dbReference type="HAMAP-Rule" id="MF_01899"/>
    </source>
</evidence>
<keyword evidence="9" id="KW-1185">Reference proteome</keyword>
<dbReference type="Gene3D" id="3.30.420.10">
    <property type="entry name" value="Ribonuclease H-like superfamily/Ribonuclease H"/>
    <property type="match status" value="1"/>
</dbReference>
<dbReference type="SUPFAM" id="SSF53098">
    <property type="entry name" value="Ribonuclease H-like"/>
    <property type="match status" value="1"/>
</dbReference>
<name>A0A839T934_AZOMA</name>
<evidence type="ECO:0000313" key="9">
    <source>
        <dbReference type="Proteomes" id="UP000549250"/>
    </source>
</evidence>
<dbReference type="CDD" id="cd06142">
    <property type="entry name" value="RNaseD_exo"/>
    <property type="match status" value="1"/>
</dbReference>
<dbReference type="GO" id="GO:0005737">
    <property type="term" value="C:cytoplasm"/>
    <property type="evidence" value="ECO:0007669"/>
    <property type="project" value="UniProtKB-SubCell"/>
</dbReference>
<keyword evidence="1 6" id="KW-0963">Cytoplasm</keyword>
<dbReference type="Gene3D" id="1.10.150.80">
    <property type="entry name" value="HRDC domain"/>
    <property type="match status" value="2"/>
</dbReference>
<comment type="function">
    <text evidence="6">Exonuclease involved in the 3' processing of various precursor tRNAs. Initiates hydrolysis at the 3'-terminus of an RNA molecule and releases 5'-mononucleotides.</text>
</comment>
<dbReference type="PANTHER" id="PTHR47649:SF1">
    <property type="entry name" value="RIBONUCLEASE D"/>
    <property type="match status" value="1"/>
</dbReference>
<evidence type="ECO:0000313" key="8">
    <source>
        <dbReference type="EMBL" id="MBB3104976.1"/>
    </source>
</evidence>
<dbReference type="NCBIfam" id="TIGR01388">
    <property type="entry name" value="rnd"/>
    <property type="match status" value="1"/>
</dbReference>
<dbReference type="Proteomes" id="UP000549250">
    <property type="component" value="Unassembled WGS sequence"/>
</dbReference>
<dbReference type="AlphaFoldDB" id="A0A839T934"/>
<dbReference type="GO" id="GO:0008408">
    <property type="term" value="F:3'-5' exonuclease activity"/>
    <property type="evidence" value="ECO:0007669"/>
    <property type="project" value="InterPro"/>
</dbReference>
<keyword evidence="3 6" id="KW-0540">Nuclease</keyword>
<evidence type="ECO:0000256" key="2">
    <source>
        <dbReference type="ARBA" id="ARBA00022694"/>
    </source>
</evidence>
<dbReference type="RefSeq" id="WP_183167828.1">
    <property type="nucleotide sequence ID" value="NZ_JACHXI010000022.1"/>
</dbReference>
<protein>
    <recommendedName>
        <fullName evidence="6">Ribonuclease D</fullName>
        <shortName evidence="6">RNase D</shortName>
        <ecNumber evidence="6">3.1.13.5</ecNumber>
    </recommendedName>
</protein>
<proteinExistence type="inferred from homology"/>
<organism evidence="8 9">
    <name type="scientific">Azomonas macrocytogenes</name>
    <name type="common">Azotobacter macrocytogenes</name>
    <dbReference type="NCBI Taxonomy" id="69962"/>
    <lineage>
        <taxon>Bacteria</taxon>
        <taxon>Pseudomonadati</taxon>
        <taxon>Pseudomonadota</taxon>
        <taxon>Gammaproteobacteria</taxon>
        <taxon>Pseudomonadales</taxon>
        <taxon>Pseudomonadaceae</taxon>
        <taxon>Azomonas</taxon>
    </lineage>
</organism>
<dbReference type="InterPro" id="IPR012337">
    <property type="entry name" value="RNaseH-like_sf"/>
</dbReference>
<dbReference type="SMART" id="SM00474">
    <property type="entry name" value="35EXOc"/>
    <property type="match status" value="1"/>
</dbReference>
<keyword evidence="5 6" id="KW-0269">Exonuclease</keyword>
<dbReference type="InterPro" id="IPR006292">
    <property type="entry name" value="RNase_D"/>
</dbReference>
<dbReference type="InterPro" id="IPR002121">
    <property type="entry name" value="HRDC_dom"/>
</dbReference>
<dbReference type="EMBL" id="JACHXI010000022">
    <property type="protein sequence ID" value="MBB3104976.1"/>
    <property type="molecule type" value="Genomic_DNA"/>
</dbReference>
<dbReference type="PANTHER" id="PTHR47649">
    <property type="entry name" value="RIBONUCLEASE D"/>
    <property type="match status" value="1"/>
</dbReference>
<gene>
    <name evidence="6" type="primary">rnd</name>
    <name evidence="8" type="ORF">FHR87_003405</name>
</gene>
<comment type="subcellular location">
    <subcellularLocation>
        <location evidence="6">Cytoplasm</location>
    </subcellularLocation>
</comment>
<evidence type="ECO:0000256" key="4">
    <source>
        <dbReference type="ARBA" id="ARBA00022801"/>
    </source>
</evidence>
<comment type="cofactor">
    <cofactor evidence="6">
        <name>a divalent metal cation</name>
        <dbReference type="ChEBI" id="CHEBI:60240"/>
    </cofactor>
</comment>
<keyword evidence="4 6" id="KW-0378">Hydrolase</keyword>
<dbReference type="InterPro" id="IPR044876">
    <property type="entry name" value="HRDC_dom_sf"/>
</dbReference>
<dbReference type="PROSITE" id="PS50967">
    <property type="entry name" value="HRDC"/>
    <property type="match status" value="1"/>
</dbReference>
<sequence length="374" mass="43003">MSIDIQWILDDALLAEACAQWCQLSYVALDTEFMRVDTFYPLAGLVQVGDGQRAWLIDPLTIKDWQPFAQLLEDRQVMKVLHACSEDLEVLQRLTGSLPQPLFDTQLAAAYLNLGFSMGYSRLVEQVLSVELPKGETRSDWLQRPLSEMQVRYAAEDVQHLAELYLVLDPRLPEEKRLWLLADGAELVANLCRESDPAELYREIKQAWRLNRQQLAVLRALVAWRERQARVRNQPRNRIIRENSLWPLARFQPGDLTALAQIEDIHPRTVRQDGQVLLELIRQAAVLTPEDRPQVLAQPLPLESSALLKKLRAVGQREAERLQIAPELMLRKKILESLLKSGYPDGPYQLPDSLRGWRRERMGQALLDALEVDR</sequence>
<dbReference type="InterPro" id="IPR002562">
    <property type="entry name" value="3'-5'_exonuclease_dom"/>
</dbReference>
<accession>A0A839T934</accession>
<comment type="catalytic activity">
    <reaction evidence="6">
        <text>Exonucleolytic cleavage that removes extra residues from the 3'-terminus of tRNA to produce 5'-mononucleotides.</text>
        <dbReference type="EC" id="3.1.13.5"/>
    </reaction>
</comment>
<dbReference type="EC" id="3.1.13.5" evidence="6"/>
<evidence type="ECO:0000259" key="7">
    <source>
        <dbReference type="PROSITE" id="PS50967"/>
    </source>
</evidence>
<evidence type="ECO:0000256" key="5">
    <source>
        <dbReference type="ARBA" id="ARBA00022839"/>
    </source>
</evidence>
<keyword evidence="2 6" id="KW-0819">tRNA processing</keyword>
<dbReference type="SMART" id="SM00341">
    <property type="entry name" value="HRDC"/>
    <property type="match status" value="1"/>
</dbReference>
<dbReference type="Pfam" id="PF00570">
    <property type="entry name" value="HRDC"/>
    <property type="match status" value="1"/>
</dbReference>
<dbReference type="HAMAP" id="MF_01899">
    <property type="entry name" value="RNase_D"/>
    <property type="match status" value="1"/>
</dbReference>
<dbReference type="InterPro" id="IPR036397">
    <property type="entry name" value="RNaseH_sf"/>
</dbReference>
<dbReference type="GO" id="GO:0042780">
    <property type="term" value="P:tRNA 3'-end processing"/>
    <property type="evidence" value="ECO:0007669"/>
    <property type="project" value="UniProtKB-UniRule"/>
</dbReference>
<dbReference type="SUPFAM" id="SSF47819">
    <property type="entry name" value="HRDC-like"/>
    <property type="match status" value="2"/>
</dbReference>
<feature type="domain" description="HRDC" evidence="7">
    <location>
        <begin position="211"/>
        <end position="291"/>
    </location>
</feature>
<comment type="similarity">
    <text evidence="6">Belongs to the RNase D family.</text>
</comment>